<name>A0A6C2UMR2_9BACT</name>
<sequence>MGAFGVDSGVWHPYIGQMNILGINYFYHDSTACIVVDGKLVVAIEEERLSREKHTDEFPGLAIRRCLEISGLTFEDIDAVAVSIKPTLHWEKKAAYSLGIGKGIKPFLSHEVGTFRYRQDQFWGWYFGNWPNKQKRPDVHWVPHHMSHIAGSFYVSPYEDAALLSLDGSGEWATSFVGYGKGTTVECYNQSFFPNSFGSFYEAATEFCGFRPNYDEGKTMGLASLGDPSVFGDRASEILKVGRDGSIDIDLSCFNFQYWRRPYCNQEFQRIFGRPRRHGEPFEQHHLDVAAAFQRALEEAALEICRNLKSKTGATHLVVAGGVALNSVMNGRIVRESGFEDLYVMPAAGDNGTAIGAAFYVWNGLLGNDRDFVHDNPYVGTSYSKEQIDVLIKECKLSAVWHDDIAAEGARLLHEGHIIGWFQGAMEIGPRALGNRSILADPTHPGMKDKINAEVKHREAYRPFAPSVPAESAQDYFEMEVEAPFMLKVCDVKMDKRDCIPAVTHVDGSARVQTVRREMNPLYHDLMVEFGKLSGVPVVLNTSFNVMGEPIVESPMDAIRCFFSTGLDKLVIGNYVIGK</sequence>
<dbReference type="Pfam" id="PF02543">
    <property type="entry name" value="Carbam_trans_N"/>
    <property type="match status" value="1"/>
</dbReference>
<organism evidence="4 5">
    <name type="scientific">Pontiella sulfatireligans</name>
    <dbReference type="NCBI Taxonomy" id="2750658"/>
    <lineage>
        <taxon>Bacteria</taxon>
        <taxon>Pseudomonadati</taxon>
        <taxon>Kiritimatiellota</taxon>
        <taxon>Kiritimatiellia</taxon>
        <taxon>Kiritimatiellales</taxon>
        <taxon>Pontiellaceae</taxon>
        <taxon>Pontiella</taxon>
    </lineage>
</organism>
<protein>
    <submittedName>
        <fullName evidence="4">Decarbamoylnovobiocin carbamoyltransferase</fullName>
    </submittedName>
</protein>
<dbReference type="InterPro" id="IPR038152">
    <property type="entry name" value="Carbam_trans_C_sf"/>
</dbReference>
<reference evidence="4 5" key="1">
    <citation type="submission" date="2019-04" db="EMBL/GenBank/DDBJ databases">
        <authorList>
            <person name="Van Vliet M D."/>
        </authorList>
    </citation>
    <scope>NUCLEOTIDE SEQUENCE [LARGE SCALE GENOMIC DNA]</scope>
    <source>
        <strain evidence="4 5">F21</strain>
    </source>
</reference>
<evidence type="ECO:0000256" key="1">
    <source>
        <dbReference type="ARBA" id="ARBA00006129"/>
    </source>
</evidence>
<dbReference type="InterPro" id="IPR051338">
    <property type="entry name" value="NodU/CmcH_Carbamoyltrnsfr"/>
</dbReference>
<keyword evidence="4" id="KW-0808">Transferase</keyword>
<gene>
    <name evidence="4" type="primary">novN</name>
    <name evidence="4" type="ORF">SCARR_03371</name>
</gene>
<dbReference type="InterPro" id="IPR043129">
    <property type="entry name" value="ATPase_NBD"/>
</dbReference>
<dbReference type="RefSeq" id="WP_222846343.1">
    <property type="nucleotide sequence ID" value="NZ_CAAHFH010000002.1"/>
</dbReference>
<dbReference type="Gene3D" id="3.30.420.40">
    <property type="match status" value="2"/>
</dbReference>
<feature type="domain" description="Carbamoyltransferase" evidence="2">
    <location>
        <begin position="20"/>
        <end position="358"/>
    </location>
</feature>
<dbReference type="Pfam" id="PF16861">
    <property type="entry name" value="Carbam_trans_C"/>
    <property type="match status" value="1"/>
</dbReference>
<comment type="similarity">
    <text evidence="1">Belongs to the NodU/CmcH family.</text>
</comment>
<dbReference type="GO" id="GO:0016740">
    <property type="term" value="F:transferase activity"/>
    <property type="evidence" value="ECO:0007669"/>
    <property type="project" value="UniProtKB-KW"/>
</dbReference>
<dbReference type="AlphaFoldDB" id="A0A6C2UMR2"/>
<dbReference type="EMBL" id="CAAHFH010000002">
    <property type="protein sequence ID" value="VGO21299.1"/>
    <property type="molecule type" value="Genomic_DNA"/>
</dbReference>
<dbReference type="PANTHER" id="PTHR34847">
    <property type="entry name" value="NODULATION PROTEIN U"/>
    <property type="match status" value="1"/>
</dbReference>
<dbReference type="Proteomes" id="UP000346198">
    <property type="component" value="Unassembled WGS sequence"/>
</dbReference>
<proteinExistence type="inferred from homology"/>
<evidence type="ECO:0000313" key="5">
    <source>
        <dbReference type="Proteomes" id="UP000346198"/>
    </source>
</evidence>
<dbReference type="InterPro" id="IPR031730">
    <property type="entry name" value="Carbam_trans_C"/>
</dbReference>
<keyword evidence="5" id="KW-1185">Reference proteome</keyword>
<dbReference type="PANTHER" id="PTHR34847:SF1">
    <property type="entry name" value="NODULATION PROTEIN U"/>
    <property type="match status" value="1"/>
</dbReference>
<evidence type="ECO:0000259" key="3">
    <source>
        <dbReference type="Pfam" id="PF16861"/>
    </source>
</evidence>
<evidence type="ECO:0000259" key="2">
    <source>
        <dbReference type="Pfam" id="PF02543"/>
    </source>
</evidence>
<dbReference type="Gene3D" id="3.90.870.20">
    <property type="entry name" value="Carbamoyltransferase, C-terminal domain"/>
    <property type="match status" value="1"/>
</dbReference>
<accession>A0A6C2UMR2</accession>
<evidence type="ECO:0000313" key="4">
    <source>
        <dbReference type="EMBL" id="VGO21299.1"/>
    </source>
</evidence>
<feature type="domain" description="Carbamoyltransferase C-terminal" evidence="3">
    <location>
        <begin position="410"/>
        <end position="579"/>
    </location>
</feature>
<dbReference type="InterPro" id="IPR003696">
    <property type="entry name" value="Carbtransf_dom"/>
</dbReference>
<dbReference type="CDD" id="cd24098">
    <property type="entry name" value="ASKHA_NBD_TobZ_N"/>
    <property type="match status" value="1"/>
</dbReference>
<dbReference type="SUPFAM" id="SSF53067">
    <property type="entry name" value="Actin-like ATPase domain"/>
    <property type="match status" value="1"/>
</dbReference>